<keyword evidence="2" id="KW-1185">Reference proteome</keyword>
<dbReference type="AlphaFoldDB" id="A0A4Z2EZ41"/>
<dbReference type="Proteomes" id="UP000314294">
    <property type="component" value="Unassembled WGS sequence"/>
</dbReference>
<comment type="caution">
    <text evidence="1">The sequence shown here is derived from an EMBL/GenBank/DDBJ whole genome shotgun (WGS) entry which is preliminary data.</text>
</comment>
<evidence type="ECO:0000313" key="2">
    <source>
        <dbReference type="Proteomes" id="UP000314294"/>
    </source>
</evidence>
<sequence>MMKGVWTEYSGSSIRLEVSGTGSVVEALGPHRNYTHKWREKKDHGWSSWDRTGHSSVRSIQLYGEPAKGIGCKRLLPLGYRRRGYRGK</sequence>
<protein>
    <submittedName>
        <fullName evidence="1">Uncharacterized protein</fullName>
    </submittedName>
</protein>
<gene>
    <name evidence="1" type="ORF">EYF80_055591</name>
</gene>
<accession>A0A4Z2EZ41</accession>
<reference evidence="1 2" key="1">
    <citation type="submission" date="2019-03" db="EMBL/GenBank/DDBJ databases">
        <title>First draft genome of Liparis tanakae, snailfish: a comprehensive survey of snailfish specific genes.</title>
        <authorList>
            <person name="Kim W."/>
            <person name="Song I."/>
            <person name="Jeong J.-H."/>
            <person name="Kim D."/>
            <person name="Kim S."/>
            <person name="Ryu S."/>
            <person name="Song J.Y."/>
            <person name="Lee S.K."/>
        </authorList>
    </citation>
    <scope>NUCLEOTIDE SEQUENCE [LARGE SCALE GENOMIC DNA]</scope>
    <source>
        <tissue evidence="1">Muscle</tissue>
    </source>
</reference>
<dbReference type="EMBL" id="SRLO01002010">
    <property type="protein sequence ID" value="TNN34237.1"/>
    <property type="molecule type" value="Genomic_DNA"/>
</dbReference>
<organism evidence="1 2">
    <name type="scientific">Liparis tanakae</name>
    <name type="common">Tanaka's snailfish</name>
    <dbReference type="NCBI Taxonomy" id="230148"/>
    <lineage>
        <taxon>Eukaryota</taxon>
        <taxon>Metazoa</taxon>
        <taxon>Chordata</taxon>
        <taxon>Craniata</taxon>
        <taxon>Vertebrata</taxon>
        <taxon>Euteleostomi</taxon>
        <taxon>Actinopterygii</taxon>
        <taxon>Neopterygii</taxon>
        <taxon>Teleostei</taxon>
        <taxon>Neoteleostei</taxon>
        <taxon>Acanthomorphata</taxon>
        <taxon>Eupercaria</taxon>
        <taxon>Perciformes</taxon>
        <taxon>Cottioidei</taxon>
        <taxon>Cottales</taxon>
        <taxon>Liparidae</taxon>
        <taxon>Liparis</taxon>
    </lineage>
</organism>
<proteinExistence type="predicted"/>
<evidence type="ECO:0000313" key="1">
    <source>
        <dbReference type="EMBL" id="TNN34237.1"/>
    </source>
</evidence>
<name>A0A4Z2EZ41_9TELE</name>